<accession>A0A1H6UVT9</accession>
<name>A0A1H6UVT9_9BURK</name>
<evidence type="ECO:0000313" key="2">
    <source>
        <dbReference type="Proteomes" id="UP000198866"/>
    </source>
</evidence>
<reference evidence="2" key="1">
    <citation type="submission" date="2016-10" db="EMBL/GenBank/DDBJ databases">
        <authorList>
            <person name="Varghese N."/>
            <person name="Submissions S."/>
        </authorList>
    </citation>
    <scope>NUCLEOTIDE SEQUENCE [LARGE SCALE GENOMIC DNA]</scope>
    <source>
        <strain evidence="2">LMG 26031</strain>
    </source>
</reference>
<protein>
    <submittedName>
        <fullName evidence="1">Uncharacterized protein</fullName>
    </submittedName>
</protein>
<dbReference type="EMBL" id="FNYE01000005">
    <property type="protein sequence ID" value="SEI92450.1"/>
    <property type="molecule type" value="Genomic_DNA"/>
</dbReference>
<sequence length="73" mass="8301">MKDAPVVKITGAFFVWMSLEDQSRIKVRAQRVSAIVQVLSTSLCTESVDNRRERTVDGFSGTRRAIFIARQNR</sequence>
<proteinExistence type="predicted"/>
<keyword evidence="2" id="KW-1185">Reference proteome</keyword>
<evidence type="ECO:0000313" key="1">
    <source>
        <dbReference type="EMBL" id="SEI92450.1"/>
    </source>
</evidence>
<dbReference type="AlphaFoldDB" id="A0A1H6UVT9"/>
<dbReference type="RefSeq" id="WP_090864737.1">
    <property type="nucleotide sequence ID" value="NZ_FNYE01000005.1"/>
</dbReference>
<organism evidence="1 2">
    <name type="scientific">Paraburkholderia diazotrophica</name>
    <dbReference type="NCBI Taxonomy" id="667676"/>
    <lineage>
        <taxon>Bacteria</taxon>
        <taxon>Pseudomonadati</taxon>
        <taxon>Pseudomonadota</taxon>
        <taxon>Betaproteobacteria</taxon>
        <taxon>Burkholderiales</taxon>
        <taxon>Burkholderiaceae</taxon>
        <taxon>Paraburkholderia</taxon>
    </lineage>
</organism>
<gene>
    <name evidence="1" type="ORF">SAMN05192539_100567</name>
</gene>
<dbReference type="Proteomes" id="UP000198866">
    <property type="component" value="Unassembled WGS sequence"/>
</dbReference>